<dbReference type="Gene3D" id="1.10.8.60">
    <property type="match status" value="1"/>
</dbReference>
<dbReference type="Pfam" id="PF16450">
    <property type="entry name" value="Prot_ATP_ID_OB_C"/>
    <property type="match status" value="1"/>
</dbReference>
<name>A0A7L4YSM7_9ACTN</name>
<dbReference type="GO" id="GO:0010498">
    <property type="term" value="P:proteasomal protein catabolic process"/>
    <property type="evidence" value="ECO:0007669"/>
    <property type="project" value="InterPro"/>
</dbReference>
<feature type="binding site" evidence="4">
    <location>
        <begin position="276"/>
        <end position="281"/>
    </location>
    <ligand>
        <name>ATP</name>
        <dbReference type="ChEBI" id="CHEBI:30616"/>
    </ligand>
</feature>
<evidence type="ECO:0000259" key="6">
    <source>
        <dbReference type="SMART" id="SM00382"/>
    </source>
</evidence>
<keyword evidence="8" id="KW-1185">Reference proteome</keyword>
<dbReference type="EMBL" id="CP047156">
    <property type="protein sequence ID" value="QHC02058.1"/>
    <property type="molecule type" value="Genomic_DNA"/>
</dbReference>
<keyword evidence="2 4" id="KW-0067">ATP-binding</keyword>
<dbReference type="InterPro" id="IPR027417">
    <property type="entry name" value="P-loop_NTPase"/>
</dbReference>
<accession>A0A7L4YSM7</accession>
<dbReference type="FunCoup" id="A0A7L4YSM7">
    <property type="interactions" value="139"/>
</dbReference>
<comment type="similarity">
    <text evidence="4 5">Belongs to the AAA ATPase family.</text>
</comment>
<dbReference type="InterPro" id="IPR032501">
    <property type="entry name" value="Prot_ATP_ID_OB_2nd"/>
</dbReference>
<evidence type="ECO:0000256" key="5">
    <source>
        <dbReference type="RuleBase" id="RU003651"/>
    </source>
</evidence>
<dbReference type="PROSITE" id="PS00674">
    <property type="entry name" value="AAA"/>
    <property type="match status" value="1"/>
</dbReference>
<proteinExistence type="inferred from homology"/>
<dbReference type="Proteomes" id="UP000463857">
    <property type="component" value="Chromosome"/>
</dbReference>
<dbReference type="GO" id="GO:0000502">
    <property type="term" value="C:proteasome complex"/>
    <property type="evidence" value="ECO:0007669"/>
    <property type="project" value="UniProtKB-KW"/>
</dbReference>
<keyword evidence="3 4" id="KW-0175">Coiled coil</keyword>
<evidence type="ECO:0000313" key="7">
    <source>
        <dbReference type="EMBL" id="QHC02058.1"/>
    </source>
</evidence>
<evidence type="ECO:0000313" key="8">
    <source>
        <dbReference type="Proteomes" id="UP000463857"/>
    </source>
</evidence>
<dbReference type="KEGG" id="eke:EK0264_18455"/>
<dbReference type="Gene3D" id="3.40.50.300">
    <property type="entry name" value="P-loop containing nucleotide triphosphate hydrolases"/>
    <property type="match status" value="1"/>
</dbReference>
<evidence type="ECO:0000256" key="4">
    <source>
        <dbReference type="HAMAP-Rule" id="MF_02112"/>
    </source>
</evidence>
<dbReference type="PANTHER" id="PTHR23077">
    <property type="entry name" value="AAA-FAMILY ATPASE"/>
    <property type="match status" value="1"/>
</dbReference>
<sequence>MTQPQSPGEAREPSESGATQVRLLQQEIERLRAKIAASPQPSRAISERLVESQQRASALAERNEKLSTTLRDAKEQLAHLREEIDRLAAPPNGFAIFLRAHDDSTVDILSAGRKLRVGISPEIDRDELRRGCEVILNEAMNVVDVVGFDGAGEVVAIKELLDDEREQPARALVSTHTDEQRVVYLADSLRDGTVRVGDSVLMEPKSAYVFERIPKSEVEDLVLEEVPDIDYSDIGGLASQIDLIKDAVELPFLHADLFTEHQLRPPKGVLLYGPPGCGKTLIAKAVANSLAKQIRQARVAAGEEEANGRQARSYFLNIKGPELLNKFVGETERHIRVIFQRAREKANQGTPVIVFFDEMDSIFRTRGTGVSSDVETTIVPQLLSEIDGVESLENVIVIGASNREDMIDPAILRPGRLDVKIKIERPDAEAAADIFSKYLTPDLPIHEDDLAEYDGDRDATVAAMIQAVVDRMYSESDENRFLEVTYANGDKEIMYFKDFNSGAMIQNIVDRAKKLAIKDFLVDGAHGLRVQHLMSAVLDEFTENEDLPNTTNPDDWARISGKKGERIVYIRTLITNKSKDAVRQVDTVHGSGQYL</sequence>
<dbReference type="HAMAP" id="MF_02112">
    <property type="entry name" value="ARC_ATPase"/>
    <property type="match status" value="1"/>
</dbReference>
<dbReference type="PANTHER" id="PTHR23077:SF144">
    <property type="entry name" value="PROTEASOME-ASSOCIATED ATPASE"/>
    <property type="match status" value="1"/>
</dbReference>
<organism evidence="7 8">
    <name type="scientific">Epidermidibacterium keratini</name>
    <dbReference type="NCBI Taxonomy" id="1891644"/>
    <lineage>
        <taxon>Bacteria</taxon>
        <taxon>Bacillati</taxon>
        <taxon>Actinomycetota</taxon>
        <taxon>Actinomycetes</taxon>
        <taxon>Sporichthyales</taxon>
        <taxon>Sporichthyaceae</taxon>
        <taxon>Epidermidibacterium</taxon>
    </lineage>
</organism>
<dbReference type="Pfam" id="PF17758">
    <property type="entry name" value="Prot_ATP_ID_OB_N"/>
    <property type="match status" value="1"/>
</dbReference>
<protein>
    <recommendedName>
        <fullName evidence="4">AAA ATPase forming ring-shaped complexes</fullName>
        <shortName evidence="4">ARC</shortName>
    </recommendedName>
</protein>
<gene>
    <name evidence="4 7" type="primary">arc</name>
    <name evidence="7" type="ORF">EK0264_18455</name>
</gene>
<dbReference type="InterPro" id="IPR003960">
    <property type="entry name" value="ATPase_AAA_CS"/>
</dbReference>
<dbReference type="Gene3D" id="1.20.5.170">
    <property type="match status" value="1"/>
</dbReference>
<dbReference type="InParanoid" id="A0A7L4YSM7"/>
<comment type="subunit">
    <text evidence="4">Homohexamer. Assembles into a hexameric ring structure.</text>
</comment>
<dbReference type="SMART" id="SM00382">
    <property type="entry name" value="AAA"/>
    <property type="match status" value="1"/>
</dbReference>
<dbReference type="GO" id="GO:0016887">
    <property type="term" value="F:ATP hydrolysis activity"/>
    <property type="evidence" value="ECO:0007669"/>
    <property type="project" value="UniProtKB-UniRule"/>
</dbReference>
<keyword evidence="1 4" id="KW-0547">Nucleotide-binding</keyword>
<feature type="coiled-coil region" evidence="4">
    <location>
        <begin position="56"/>
        <end position="90"/>
    </location>
</feature>
<dbReference type="GO" id="GO:0019941">
    <property type="term" value="P:modification-dependent protein catabolic process"/>
    <property type="evidence" value="ECO:0007669"/>
    <property type="project" value="InterPro"/>
</dbReference>
<dbReference type="AlphaFoldDB" id="A0A7L4YSM7"/>
<dbReference type="InterPro" id="IPR041626">
    <property type="entry name" value="Prot_ATP_ID_OB_N"/>
</dbReference>
<dbReference type="InterPro" id="IPR022482">
    <property type="entry name" value="Proteasome_ATPase"/>
</dbReference>
<evidence type="ECO:0000256" key="1">
    <source>
        <dbReference type="ARBA" id="ARBA00022741"/>
    </source>
</evidence>
<evidence type="ECO:0000256" key="3">
    <source>
        <dbReference type="ARBA" id="ARBA00023054"/>
    </source>
</evidence>
<dbReference type="Pfam" id="PF00004">
    <property type="entry name" value="AAA"/>
    <property type="match status" value="1"/>
</dbReference>
<dbReference type="FunFam" id="3.40.50.300:FF:001025">
    <property type="entry name" value="ATPase family, AAA domain-containing 2B"/>
    <property type="match status" value="1"/>
</dbReference>
<dbReference type="OrthoDB" id="9809379at2"/>
<keyword evidence="7" id="KW-0647">Proteasome</keyword>
<feature type="domain" description="AAA+ ATPase" evidence="6">
    <location>
        <begin position="265"/>
        <end position="427"/>
    </location>
</feature>
<dbReference type="InterPro" id="IPR012340">
    <property type="entry name" value="NA-bd_OB-fold"/>
</dbReference>
<dbReference type="Gene3D" id="2.40.50.140">
    <property type="entry name" value="Nucleic acid-binding proteins"/>
    <property type="match status" value="2"/>
</dbReference>
<dbReference type="InterPro" id="IPR003959">
    <property type="entry name" value="ATPase_AAA_core"/>
</dbReference>
<evidence type="ECO:0000256" key="2">
    <source>
        <dbReference type="ARBA" id="ARBA00022840"/>
    </source>
</evidence>
<dbReference type="InterPro" id="IPR003593">
    <property type="entry name" value="AAA+_ATPase"/>
</dbReference>
<dbReference type="GO" id="GO:0005524">
    <property type="term" value="F:ATP binding"/>
    <property type="evidence" value="ECO:0007669"/>
    <property type="project" value="UniProtKB-UniRule"/>
</dbReference>
<dbReference type="RefSeq" id="WP_159547182.1">
    <property type="nucleotide sequence ID" value="NZ_CP047156.1"/>
</dbReference>
<dbReference type="SUPFAM" id="SSF52540">
    <property type="entry name" value="P-loop containing nucleoside triphosphate hydrolases"/>
    <property type="match status" value="1"/>
</dbReference>
<dbReference type="InterPro" id="IPR050168">
    <property type="entry name" value="AAA_ATPase_domain"/>
</dbReference>
<dbReference type="NCBIfam" id="TIGR03689">
    <property type="entry name" value="pup_AAA"/>
    <property type="match status" value="1"/>
</dbReference>
<reference evidence="7 8" key="1">
    <citation type="journal article" date="2018" name="Int. J. Syst. Evol. Microbiol.">
        <title>Epidermidibacterium keratini gen. nov., sp. nov., a member of the family Sporichthyaceae, isolated from keratin epidermis.</title>
        <authorList>
            <person name="Lee D.G."/>
            <person name="Trujillo M.E."/>
            <person name="Kang S."/>
            <person name="Nam J.J."/>
            <person name="Kim Y.J."/>
        </authorList>
    </citation>
    <scope>NUCLEOTIDE SEQUENCE [LARGE SCALE GENOMIC DNA]</scope>
    <source>
        <strain evidence="7 8">EPI-7</strain>
    </source>
</reference>